<sequence length="509" mass="57702">MIGYVTGRWNEGVEPVDRSLLPERMGEYRRKGCRILTMTGTDERLEGRQFALYWVLADDRQGSLVTLRTDIPEDDPQFPSVTAVFPAANWYEREVRDLLGLKPIGHIDPRPLVLHGDWLEEGYPLRKDYRQPARPSSVVDLDRPVHYRGEGIVEVPVGPIHAGIIEPGHFRFGTLGDHIVHLDPRLFYTHRGLEKQAEGRTVEEALQLAERTCGVCAASHAASFSQAIERIANVKIPERAEGLRVILLEMERMYNHVGDLGNICAGLGFAFGVQHGARLKERLMQINEELTGHRYLRGVIQPGGVDWHPGESELYDLSIKLKEWMNDLLQVVETILSHDGTVERMGGTGKLGLNDAMEMDVVGPAARASGIHRDMRRNFPYGMYRFLQLRVPLYKSGDVLARYRVRIDELEQAYRLIREVMELLPKGETLVPLPSLDEGSWGIGWSESPRGDNVHWVMIGENQRISRYRVRSASYVNWPAVPHAVEGNIVPDFPLINKSFELCYACCDR</sequence>
<reference evidence="7" key="1">
    <citation type="submission" date="2023-12" db="EMBL/GenBank/DDBJ databases">
        <title>Fervidustalea candida gen. nov., sp. nov., a novel member of the family Paenibacillaceae isolated from a geothermal area.</title>
        <authorList>
            <person name="Li W.-J."/>
            <person name="Jiao J.-Y."/>
            <person name="Chen Y."/>
        </authorList>
    </citation>
    <scope>NUCLEOTIDE SEQUENCE</scope>
    <source>
        <strain evidence="7">SYSU GA230002</strain>
    </source>
</reference>
<dbReference type="InterPro" id="IPR018194">
    <property type="entry name" value="Ni-dep_hyd_lsu_Ni_BS"/>
</dbReference>
<proteinExistence type="predicted"/>
<dbReference type="Gene3D" id="1.10.645.10">
    <property type="entry name" value="Cytochrome-c3 Hydrogenase, chain B"/>
    <property type="match status" value="1"/>
</dbReference>
<dbReference type="SUPFAM" id="SSF56762">
    <property type="entry name" value="HydB/Nqo4-like"/>
    <property type="match status" value="1"/>
</dbReference>
<protein>
    <submittedName>
        <fullName evidence="7">NADH-quinone oxidoreductase subunit C</fullName>
        <ecNumber evidence="7">1.6.5.9</ecNumber>
    </submittedName>
</protein>
<dbReference type="Proteomes" id="UP001310386">
    <property type="component" value="Unassembled WGS sequence"/>
</dbReference>
<evidence type="ECO:0000256" key="1">
    <source>
        <dbReference type="ARBA" id="ARBA00004202"/>
    </source>
</evidence>
<name>A0ABU5ZI43_9BACL</name>
<gene>
    <name evidence="7" type="ORF">VF724_09425</name>
</gene>
<feature type="domain" description="NADH:ubiquinone oxidoreductase 30kDa subunit" evidence="5">
    <location>
        <begin position="35"/>
        <end position="132"/>
    </location>
</feature>
<feature type="domain" description="NADH-quinone oxidoreductase subunit D" evidence="6">
    <location>
        <begin position="276"/>
        <end position="431"/>
    </location>
</feature>
<feature type="domain" description="NADH-quinone oxidoreductase subunit D" evidence="6">
    <location>
        <begin position="446"/>
        <end position="509"/>
    </location>
</feature>
<dbReference type="GO" id="GO:0050136">
    <property type="term" value="F:NADH dehydrogenase (quinone) (non-electrogenic) activity"/>
    <property type="evidence" value="ECO:0007669"/>
    <property type="project" value="UniProtKB-EC"/>
</dbReference>
<dbReference type="PANTHER" id="PTHR43485:SF1">
    <property type="entry name" value="FORMATE HYDROGENLYASE SUBUNIT 5-RELATED"/>
    <property type="match status" value="1"/>
</dbReference>
<evidence type="ECO:0000256" key="2">
    <source>
        <dbReference type="ARBA" id="ARBA00022448"/>
    </source>
</evidence>
<organism evidence="7 8">
    <name type="scientific">Ferviditalea candida</name>
    <dbReference type="NCBI Taxonomy" id="3108399"/>
    <lineage>
        <taxon>Bacteria</taxon>
        <taxon>Bacillati</taxon>
        <taxon>Bacillota</taxon>
        <taxon>Bacilli</taxon>
        <taxon>Bacillales</taxon>
        <taxon>Paenibacillaceae</taxon>
        <taxon>Ferviditalea</taxon>
    </lineage>
</organism>
<evidence type="ECO:0000256" key="4">
    <source>
        <dbReference type="ARBA" id="ARBA00023027"/>
    </source>
</evidence>
<dbReference type="InterPro" id="IPR001135">
    <property type="entry name" value="NADH_Q_OxRdtase_suD"/>
</dbReference>
<accession>A0ABU5ZI43</accession>
<dbReference type="PROSITE" id="PS00507">
    <property type="entry name" value="NI_HGENASE_L_1"/>
    <property type="match status" value="1"/>
</dbReference>
<dbReference type="Pfam" id="PF00329">
    <property type="entry name" value="Complex1_30kDa"/>
    <property type="match status" value="1"/>
</dbReference>
<keyword evidence="4" id="KW-0520">NAD</keyword>
<dbReference type="InterPro" id="IPR029014">
    <property type="entry name" value="NiFe-Hase_large"/>
</dbReference>
<dbReference type="InterPro" id="IPR037232">
    <property type="entry name" value="NADH_quin_OxRdtase_su_C/D-like"/>
</dbReference>
<evidence type="ECO:0000313" key="7">
    <source>
        <dbReference type="EMBL" id="MEB3101883.1"/>
    </source>
</evidence>
<comment type="subcellular location">
    <subcellularLocation>
        <location evidence="1">Cell membrane</location>
        <topology evidence="1">Peripheral membrane protein</topology>
    </subcellularLocation>
</comment>
<dbReference type="EMBL" id="JAYJLD010000011">
    <property type="protein sequence ID" value="MEB3101883.1"/>
    <property type="molecule type" value="Genomic_DNA"/>
</dbReference>
<evidence type="ECO:0000259" key="5">
    <source>
        <dbReference type="Pfam" id="PF00329"/>
    </source>
</evidence>
<keyword evidence="8" id="KW-1185">Reference proteome</keyword>
<dbReference type="RefSeq" id="WP_371754005.1">
    <property type="nucleotide sequence ID" value="NZ_JAYJLD010000011.1"/>
</dbReference>
<evidence type="ECO:0000259" key="6">
    <source>
        <dbReference type="Pfam" id="PF00346"/>
    </source>
</evidence>
<comment type="caution">
    <text evidence="7">The sequence shown here is derived from an EMBL/GenBank/DDBJ whole genome shotgun (WGS) entry which is preliminary data.</text>
</comment>
<dbReference type="Gene3D" id="3.30.460.80">
    <property type="entry name" value="NADH:ubiquinone oxidoreductase, 30kDa subunit"/>
    <property type="match status" value="1"/>
</dbReference>
<evidence type="ECO:0000313" key="8">
    <source>
        <dbReference type="Proteomes" id="UP001310386"/>
    </source>
</evidence>
<dbReference type="InterPro" id="IPR001501">
    <property type="entry name" value="Ni-dep_hyd_lsu"/>
</dbReference>
<dbReference type="InterPro" id="IPR052197">
    <property type="entry name" value="ComplexI_49kDa-like"/>
</dbReference>
<dbReference type="Pfam" id="PF00346">
    <property type="entry name" value="Complex1_49kDa"/>
    <property type="match status" value="2"/>
</dbReference>
<keyword evidence="3 7" id="KW-0560">Oxidoreductase</keyword>
<dbReference type="Pfam" id="PF00374">
    <property type="entry name" value="NiFeSe_Hases"/>
    <property type="match status" value="1"/>
</dbReference>
<dbReference type="EC" id="1.6.5.9" evidence="7"/>
<dbReference type="InterPro" id="IPR001268">
    <property type="entry name" value="NADH_UbQ_OxRdtase_30kDa_su"/>
</dbReference>
<keyword evidence="2" id="KW-0813">Transport</keyword>
<dbReference type="SUPFAM" id="SSF143243">
    <property type="entry name" value="Nqo5-like"/>
    <property type="match status" value="1"/>
</dbReference>
<evidence type="ECO:0000256" key="3">
    <source>
        <dbReference type="ARBA" id="ARBA00023002"/>
    </source>
</evidence>
<dbReference type="PROSITE" id="PS00542">
    <property type="entry name" value="COMPLEX1_30K"/>
    <property type="match status" value="1"/>
</dbReference>
<dbReference type="InterPro" id="IPR020396">
    <property type="entry name" value="NADH_UbQ_OxRdtase_CS"/>
</dbReference>
<dbReference type="PANTHER" id="PTHR43485">
    <property type="entry name" value="HYDROGENASE-4 COMPONENT G"/>
    <property type="match status" value="1"/>
</dbReference>